<evidence type="ECO:0000256" key="6">
    <source>
        <dbReference type="ARBA" id="ARBA00012232"/>
    </source>
</evidence>
<feature type="domain" description="Phosphotransferase system enzyme I N-terminal" evidence="23">
    <location>
        <begin position="5"/>
        <end position="122"/>
    </location>
</feature>
<evidence type="ECO:0000256" key="16">
    <source>
        <dbReference type="ARBA" id="ARBA00033235"/>
    </source>
</evidence>
<protein>
    <recommendedName>
        <fullName evidence="7 17">Phosphoenolpyruvate-protein phosphotransferase</fullName>
        <ecNumber evidence="6 17">2.7.3.9</ecNumber>
    </recommendedName>
    <alternativeName>
        <fullName evidence="16 17">Phosphotransferase system, enzyme I</fullName>
    </alternativeName>
</protein>
<evidence type="ECO:0000256" key="1">
    <source>
        <dbReference type="ARBA" id="ARBA00000683"/>
    </source>
</evidence>
<feature type="binding site" evidence="20">
    <location>
        <position position="458"/>
    </location>
    <ligand>
        <name>Mg(2+)</name>
        <dbReference type="ChEBI" id="CHEBI:18420"/>
    </ligand>
</feature>
<dbReference type="GO" id="GO:0016301">
    <property type="term" value="F:kinase activity"/>
    <property type="evidence" value="ECO:0007669"/>
    <property type="project" value="UniProtKB-KW"/>
</dbReference>
<feature type="binding site" evidence="19">
    <location>
        <begin position="457"/>
        <end position="458"/>
    </location>
    <ligand>
        <name>phosphoenolpyruvate</name>
        <dbReference type="ChEBI" id="CHEBI:58702"/>
    </ligand>
</feature>
<feature type="domain" description="PEP-utilising enzyme C-terminal" evidence="22">
    <location>
        <begin position="254"/>
        <end position="543"/>
    </location>
</feature>
<dbReference type="InterPro" id="IPR015813">
    <property type="entry name" value="Pyrv/PenolPyrv_kinase-like_dom"/>
</dbReference>
<evidence type="ECO:0000313" key="25">
    <source>
        <dbReference type="Proteomes" id="UP000324974"/>
    </source>
</evidence>
<dbReference type="InterPro" id="IPR036618">
    <property type="entry name" value="PtsI_HPr-bd_sf"/>
</dbReference>
<dbReference type="GO" id="GO:0005737">
    <property type="term" value="C:cytoplasm"/>
    <property type="evidence" value="ECO:0007669"/>
    <property type="project" value="UniProtKB-SubCell"/>
</dbReference>
<dbReference type="EC" id="2.7.3.9" evidence="6 17"/>
<evidence type="ECO:0000256" key="12">
    <source>
        <dbReference type="ARBA" id="ARBA00022683"/>
    </source>
</evidence>
<name>A0A5C1ACQ4_9BACT</name>
<dbReference type="RefSeq" id="WP_149109743.1">
    <property type="nucleotide sequence ID" value="NZ_CP042425.1"/>
</dbReference>
<evidence type="ECO:0000256" key="4">
    <source>
        <dbReference type="ARBA" id="ARBA00004496"/>
    </source>
</evidence>
<evidence type="ECO:0000259" key="21">
    <source>
        <dbReference type="Pfam" id="PF00391"/>
    </source>
</evidence>
<dbReference type="InterPro" id="IPR040442">
    <property type="entry name" value="Pyrv_kinase-like_dom_sf"/>
</dbReference>
<feature type="active site" description="Proton donor" evidence="18">
    <location>
        <position position="505"/>
    </location>
</feature>
<dbReference type="Gene3D" id="1.10.274.10">
    <property type="entry name" value="PtsI, HPr-binding domain"/>
    <property type="match status" value="1"/>
</dbReference>
<dbReference type="InterPro" id="IPR024692">
    <property type="entry name" value="PTS_EI"/>
</dbReference>
<sequence>METKHGIKASPGIAIGPALVLDTEGVRIPRRTVPPEQVPGELARLQVAIHRATADSRAREQEMTTRLGKDIGKIFASHALLLSDQALRYDIEMLIKAESYSAEYAVSRCIRARVKGLDDTGNEIAIRIRADFIDVEKQLLHVLLGEHPESPDALTQAVIILAHDLTPSETAIFNTKTVQGFATESGGPTSHTAILAEALSIPAVVGLGKLLADVSGGDIVIIDGDAGVVIIEPDEETLARYLERMQSKADAPARYEELRDTESVTKDGVHVELLGNIEFPTEAAACIEKGAGGVGLYRTEFLYVNKTGDPTEEEHYAAYREVVAILGPTRPVIIRTLDLGADKFSPATRGIQEKNPFLGLRSVRLCLQNRPLFKTQLRAILRASVFGDLRIMFPMVSTILELRQCLSLLREVEEDLHDAGIDYKPNVPVGTMIEVPSAAIMADVLAKQVSFFSLGTNDLVQYTLAADRDNETVANLYSPVDPSVLRLIHMVSQAGSRQGIPVNVCGEMSGEPVYTALLLGLGIRDLSATPRKIPEIKHVIRSLTIPEAERVAQDALQMETARDVASYLRGHLRRFLPELAE</sequence>
<dbReference type="OrthoDB" id="9765468at2"/>
<dbReference type="GO" id="GO:0009401">
    <property type="term" value="P:phosphoenolpyruvate-dependent sugar phosphotransferase system"/>
    <property type="evidence" value="ECO:0007669"/>
    <property type="project" value="UniProtKB-KW"/>
</dbReference>
<comment type="subcellular location">
    <subcellularLocation>
        <location evidence="4 17">Cytoplasm</location>
    </subcellularLocation>
</comment>
<comment type="similarity">
    <text evidence="5 17">Belongs to the PEP-utilizing enzyme family.</text>
</comment>
<feature type="binding site" evidence="19">
    <location>
        <position position="298"/>
    </location>
    <ligand>
        <name>phosphoenolpyruvate</name>
        <dbReference type="ChEBI" id="CHEBI:58702"/>
    </ligand>
</feature>
<dbReference type="PANTHER" id="PTHR46244:SF3">
    <property type="entry name" value="PHOSPHOENOLPYRUVATE-PROTEIN PHOSPHOTRANSFERASE"/>
    <property type="match status" value="1"/>
</dbReference>
<dbReference type="Gene3D" id="3.20.20.60">
    <property type="entry name" value="Phosphoenolpyruvate-binding domains"/>
    <property type="match status" value="1"/>
</dbReference>
<dbReference type="SUPFAM" id="SSF51621">
    <property type="entry name" value="Phosphoenolpyruvate/pyruvate domain"/>
    <property type="match status" value="1"/>
</dbReference>
<dbReference type="InterPro" id="IPR008731">
    <property type="entry name" value="PTS_EIN"/>
</dbReference>
<dbReference type="AlphaFoldDB" id="A0A5C1ACQ4"/>
<dbReference type="InterPro" id="IPR050499">
    <property type="entry name" value="PEP-utilizing_PTS_enzyme"/>
</dbReference>
<dbReference type="PANTHER" id="PTHR46244">
    <property type="entry name" value="PHOSPHOENOLPYRUVATE-PROTEIN PHOSPHOTRANSFERASE"/>
    <property type="match status" value="1"/>
</dbReference>
<dbReference type="GO" id="GO:0046872">
    <property type="term" value="F:metal ion binding"/>
    <property type="evidence" value="ECO:0007669"/>
    <property type="project" value="UniProtKB-KW"/>
</dbReference>
<evidence type="ECO:0000256" key="2">
    <source>
        <dbReference type="ARBA" id="ARBA00001946"/>
    </source>
</evidence>
<accession>A0A5C1ACQ4</accession>
<keyword evidence="10 17" id="KW-0762">Sugar transport</keyword>
<evidence type="ECO:0000256" key="20">
    <source>
        <dbReference type="PIRSR" id="PIRSR000732-3"/>
    </source>
</evidence>
<keyword evidence="8 17" id="KW-0813">Transport</keyword>
<feature type="active site" description="Tele-phosphohistidine intermediate" evidence="18">
    <location>
        <position position="191"/>
    </location>
</feature>
<gene>
    <name evidence="24" type="ORF">PX52LOC_01784</name>
</gene>
<dbReference type="KEGG" id="lrs:PX52LOC_01784"/>
<keyword evidence="9 17" id="KW-0963">Cytoplasm</keyword>
<evidence type="ECO:0000256" key="13">
    <source>
        <dbReference type="ARBA" id="ARBA00022723"/>
    </source>
</evidence>
<evidence type="ECO:0000256" key="18">
    <source>
        <dbReference type="PIRSR" id="PIRSR000732-1"/>
    </source>
</evidence>
<keyword evidence="25" id="KW-1185">Reference proteome</keyword>
<evidence type="ECO:0000259" key="22">
    <source>
        <dbReference type="Pfam" id="PF02896"/>
    </source>
</evidence>
<dbReference type="PROSITE" id="PS00742">
    <property type="entry name" value="PEP_ENZYMES_2"/>
    <property type="match status" value="1"/>
</dbReference>
<evidence type="ECO:0000256" key="10">
    <source>
        <dbReference type="ARBA" id="ARBA00022597"/>
    </source>
</evidence>
<evidence type="ECO:0000256" key="11">
    <source>
        <dbReference type="ARBA" id="ARBA00022679"/>
    </source>
</evidence>
<dbReference type="InterPro" id="IPR006318">
    <property type="entry name" value="PTS_EI-like"/>
</dbReference>
<dbReference type="Proteomes" id="UP000324974">
    <property type="component" value="Chromosome"/>
</dbReference>
<evidence type="ECO:0000259" key="23">
    <source>
        <dbReference type="Pfam" id="PF05524"/>
    </source>
</evidence>
<comment type="function">
    <text evidence="3 17">General (non sugar-specific) component of the phosphoenolpyruvate-dependent sugar phosphotransferase system (sugar PTS). This major carbohydrate active-transport system catalyzes the phosphorylation of incoming sugar substrates concomitantly with their translocation across the cell membrane. Enzyme I transfers the phosphoryl group from phosphoenolpyruvate (PEP) to the phosphoryl carrier protein (HPr).</text>
</comment>
<evidence type="ECO:0000256" key="5">
    <source>
        <dbReference type="ARBA" id="ARBA00007837"/>
    </source>
</evidence>
<evidence type="ECO:0000256" key="7">
    <source>
        <dbReference type="ARBA" id="ARBA00016544"/>
    </source>
</evidence>
<evidence type="ECO:0000256" key="3">
    <source>
        <dbReference type="ARBA" id="ARBA00002728"/>
    </source>
</evidence>
<keyword evidence="14 17" id="KW-0418">Kinase</keyword>
<dbReference type="InterPro" id="IPR000121">
    <property type="entry name" value="PEP_util_C"/>
</dbReference>
<comment type="cofactor">
    <cofactor evidence="2 17 20">
        <name>Mg(2+)</name>
        <dbReference type="ChEBI" id="CHEBI:18420"/>
    </cofactor>
</comment>
<dbReference type="PRINTS" id="PR01736">
    <property type="entry name" value="PHPHTRNFRASE"/>
</dbReference>
<dbReference type="EMBL" id="CP042425">
    <property type="protein sequence ID" value="QEL14884.1"/>
    <property type="molecule type" value="Genomic_DNA"/>
</dbReference>
<keyword evidence="24" id="KW-0670">Pyruvate</keyword>
<keyword evidence="13 17" id="KW-0479">Metal-binding</keyword>
<evidence type="ECO:0000256" key="9">
    <source>
        <dbReference type="ARBA" id="ARBA00022490"/>
    </source>
</evidence>
<proteinExistence type="inferred from homology"/>
<dbReference type="SUPFAM" id="SSF47831">
    <property type="entry name" value="Enzyme I of the PEP:sugar phosphotransferase system HPr-binding (sub)domain"/>
    <property type="match status" value="1"/>
</dbReference>
<reference evidence="25" key="1">
    <citation type="submission" date="2019-08" db="EMBL/GenBank/DDBJ databases">
        <title>Limnoglobus roseus gen. nov., sp. nov., a novel freshwater planctomycete with a giant genome from the family Gemmataceae.</title>
        <authorList>
            <person name="Kulichevskaya I.S."/>
            <person name="Naumoff D.G."/>
            <person name="Miroshnikov K."/>
            <person name="Ivanova A."/>
            <person name="Philippov D.A."/>
            <person name="Hakobyan A."/>
            <person name="Rijpstra I.C."/>
            <person name="Sinninghe Damste J.S."/>
            <person name="Liesack W."/>
            <person name="Dedysh S.N."/>
        </authorList>
    </citation>
    <scope>NUCLEOTIDE SEQUENCE [LARGE SCALE GENOMIC DNA]</scope>
    <source>
        <strain evidence="25">PX52</strain>
    </source>
</reference>
<dbReference type="SUPFAM" id="SSF52009">
    <property type="entry name" value="Phosphohistidine domain"/>
    <property type="match status" value="1"/>
</dbReference>
<dbReference type="Pfam" id="PF02896">
    <property type="entry name" value="PEP-utilizers_C"/>
    <property type="match status" value="1"/>
</dbReference>
<feature type="binding site" evidence="20">
    <location>
        <position position="434"/>
    </location>
    <ligand>
        <name>Mg(2+)</name>
        <dbReference type="ChEBI" id="CHEBI:18420"/>
    </ligand>
</feature>
<evidence type="ECO:0000256" key="17">
    <source>
        <dbReference type="PIRNR" id="PIRNR000732"/>
    </source>
</evidence>
<dbReference type="Pfam" id="PF05524">
    <property type="entry name" value="PEP-utilisers_N"/>
    <property type="match status" value="1"/>
</dbReference>
<dbReference type="Gene3D" id="3.50.30.10">
    <property type="entry name" value="Phosphohistidine domain"/>
    <property type="match status" value="1"/>
</dbReference>
<dbReference type="PIRSF" id="PIRSF000732">
    <property type="entry name" value="PTS_enzyme_I"/>
    <property type="match status" value="1"/>
</dbReference>
<dbReference type="GO" id="GO:0008965">
    <property type="term" value="F:phosphoenolpyruvate-protein phosphotransferase activity"/>
    <property type="evidence" value="ECO:0007669"/>
    <property type="project" value="UniProtKB-EC"/>
</dbReference>
<evidence type="ECO:0000256" key="8">
    <source>
        <dbReference type="ARBA" id="ARBA00022448"/>
    </source>
</evidence>
<dbReference type="NCBIfam" id="TIGR01417">
    <property type="entry name" value="PTS_I_fam"/>
    <property type="match status" value="1"/>
</dbReference>
<evidence type="ECO:0000256" key="14">
    <source>
        <dbReference type="ARBA" id="ARBA00022777"/>
    </source>
</evidence>
<evidence type="ECO:0000256" key="15">
    <source>
        <dbReference type="ARBA" id="ARBA00022842"/>
    </source>
</evidence>
<evidence type="ECO:0000313" key="24">
    <source>
        <dbReference type="EMBL" id="QEL14884.1"/>
    </source>
</evidence>
<dbReference type="InterPro" id="IPR008279">
    <property type="entry name" value="PEP-util_enz_mobile_dom"/>
</dbReference>
<keyword evidence="12 17" id="KW-0598">Phosphotransferase system</keyword>
<comment type="catalytic activity">
    <reaction evidence="1 17">
        <text>L-histidyl-[protein] + phosphoenolpyruvate = N(pros)-phospho-L-histidyl-[protein] + pyruvate</text>
        <dbReference type="Rhea" id="RHEA:23880"/>
        <dbReference type="Rhea" id="RHEA-COMP:9745"/>
        <dbReference type="Rhea" id="RHEA-COMP:9746"/>
        <dbReference type="ChEBI" id="CHEBI:15361"/>
        <dbReference type="ChEBI" id="CHEBI:29979"/>
        <dbReference type="ChEBI" id="CHEBI:58702"/>
        <dbReference type="ChEBI" id="CHEBI:64837"/>
        <dbReference type="EC" id="2.7.3.9"/>
    </reaction>
</comment>
<feature type="binding site" evidence="19">
    <location>
        <position position="335"/>
    </location>
    <ligand>
        <name>phosphoenolpyruvate</name>
        <dbReference type="ChEBI" id="CHEBI:58702"/>
    </ligand>
</feature>
<feature type="domain" description="PEP-utilising enzyme mobile" evidence="21">
    <location>
        <begin position="156"/>
        <end position="227"/>
    </location>
</feature>
<dbReference type="Pfam" id="PF00391">
    <property type="entry name" value="PEP-utilizers"/>
    <property type="match status" value="1"/>
</dbReference>
<dbReference type="InterPro" id="IPR023151">
    <property type="entry name" value="PEP_util_CS"/>
</dbReference>
<dbReference type="InterPro" id="IPR036637">
    <property type="entry name" value="Phosphohistidine_dom_sf"/>
</dbReference>
<organism evidence="24 25">
    <name type="scientific">Limnoglobus roseus</name>
    <dbReference type="NCBI Taxonomy" id="2598579"/>
    <lineage>
        <taxon>Bacteria</taxon>
        <taxon>Pseudomonadati</taxon>
        <taxon>Planctomycetota</taxon>
        <taxon>Planctomycetia</taxon>
        <taxon>Gemmatales</taxon>
        <taxon>Gemmataceae</taxon>
        <taxon>Limnoglobus</taxon>
    </lineage>
</organism>
<keyword evidence="11 17" id="KW-0808">Transferase</keyword>
<evidence type="ECO:0000256" key="19">
    <source>
        <dbReference type="PIRSR" id="PIRSR000732-2"/>
    </source>
</evidence>
<feature type="binding site" evidence="19">
    <location>
        <position position="468"/>
    </location>
    <ligand>
        <name>phosphoenolpyruvate</name>
        <dbReference type="ChEBI" id="CHEBI:58702"/>
    </ligand>
</feature>
<keyword evidence="15 17" id="KW-0460">Magnesium</keyword>